<evidence type="ECO:0000313" key="10">
    <source>
        <dbReference type="Proteomes" id="UP000199226"/>
    </source>
</evidence>
<feature type="transmembrane region" description="Helical" evidence="8">
    <location>
        <begin position="345"/>
        <end position="366"/>
    </location>
</feature>
<dbReference type="Gene3D" id="1.20.58.340">
    <property type="entry name" value="Magnesium transport protein CorA, transmembrane region"/>
    <property type="match status" value="2"/>
</dbReference>
<keyword evidence="8" id="KW-0460">Magnesium</keyword>
<dbReference type="OrthoDB" id="9803416at2"/>
<comment type="function">
    <text evidence="8">Mediates influx of magnesium ions.</text>
</comment>
<dbReference type="STRING" id="990371.SAMN05421813_12354"/>
<comment type="subcellular location">
    <subcellularLocation>
        <location evidence="1">Cell membrane</location>
        <topology evidence="1">Multi-pass membrane protein</topology>
    </subcellularLocation>
    <subcellularLocation>
        <location evidence="8">Membrane</location>
        <topology evidence="8">Multi-pass membrane protein</topology>
    </subcellularLocation>
</comment>
<sequence length="374" mass="43800">MSKIRRIRLKTKKYIPVPGTSPGSIQLYEDALKPQITVYSYNSDEFYSEKINSIDELEIQIEKHKELHRWIEVKGIGDADLLTYIEKKFSINKLVIEDIADCRQRPKLDEYEDYLFVVSRMLYVDEQLEIENEQVSFILFPKLLISFQENYSNNISPVINRLKGGKGNIRSAGSSYLLYALNDLILDNYFTLIYKLGDELETIEELLYRRADKSLMFQTQNIKREMISIRRAAWPERDKINDMIRSDSKLIGKTSRTYLKDTYDHTMQIIDLIENYKDLTTSLIDMNLTLISQRMNEIMKVLTIISSIFIPLTFIAGVYGMNFAIEDPKTGKFLNNNMPELYNENGYLYTMGGMLIIAIAQMIYFWRKGWLNKS</sequence>
<name>A0A1G9W4K4_9SPHI</name>
<evidence type="ECO:0000313" key="9">
    <source>
        <dbReference type="EMBL" id="SDM78995.1"/>
    </source>
</evidence>
<dbReference type="Proteomes" id="UP000199226">
    <property type="component" value="Unassembled WGS sequence"/>
</dbReference>
<reference evidence="10" key="1">
    <citation type="submission" date="2016-10" db="EMBL/GenBank/DDBJ databases">
        <authorList>
            <person name="Varghese N."/>
            <person name="Submissions S."/>
        </authorList>
    </citation>
    <scope>NUCLEOTIDE SEQUENCE [LARGE SCALE GENOMIC DNA]</scope>
    <source>
        <strain evidence="10">DSM 24536</strain>
    </source>
</reference>
<dbReference type="GO" id="GO:0015087">
    <property type="term" value="F:cobalt ion transmembrane transporter activity"/>
    <property type="evidence" value="ECO:0007669"/>
    <property type="project" value="UniProtKB-UniRule"/>
</dbReference>
<dbReference type="Pfam" id="PF01544">
    <property type="entry name" value="CorA"/>
    <property type="match status" value="1"/>
</dbReference>
<dbReference type="FunFam" id="1.20.58.340:FF:000012">
    <property type="entry name" value="Magnesium transport protein CorA"/>
    <property type="match status" value="1"/>
</dbReference>
<dbReference type="PANTHER" id="PTHR46494:SF1">
    <property type="entry name" value="CORA FAMILY METAL ION TRANSPORTER (EUROFUNG)"/>
    <property type="match status" value="1"/>
</dbReference>
<keyword evidence="8" id="KW-0406">Ion transport</keyword>
<dbReference type="RefSeq" id="WP_090705924.1">
    <property type="nucleotide sequence ID" value="NZ_FNHH01000023.1"/>
</dbReference>
<dbReference type="Gene3D" id="3.30.460.20">
    <property type="entry name" value="CorA soluble domain-like"/>
    <property type="match status" value="1"/>
</dbReference>
<dbReference type="SUPFAM" id="SSF144083">
    <property type="entry name" value="Magnesium transport protein CorA, transmembrane region"/>
    <property type="match status" value="1"/>
</dbReference>
<keyword evidence="3 8" id="KW-0813">Transport</keyword>
<dbReference type="GO" id="GO:0000287">
    <property type="term" value="F:magnesium ion binding"/>
    <property type="evidence" value="ECO:0007669"/>
    <property type="project" value="TreeGrafter"/>
</dbReference>
<dbReference type="GO" id="GO:0050897">
    <property type="term" value="F:cobalt ion binding"/>
    <property type="evidence" value="ECO:0007669"/>
    <property type="project" value="TreeGrafter"/>
</dbReference>
<dbReference type="GO" id="GO:0015095">
    <property type="term" value="F:magnesium ion transmembrane transporter activity"/>
    <property type="evidence" value="ECO:0007669"/>
    <property type="project" value="UniProtKB-UniRule"/>
</dbReference>
<organism evidence="9 10">
    <name type="scientific">Daejeonella rubra</name>
    <dbReference type="NCBI Taxonomy" id="990371"/>
    <lineage>
        <taxon>Bacteria</taxon>
        <taxon>Pseudomonadati</taxon>
        <taxon>Bacteroidota</taxon>
        <taxon>Sphingobacteriia</taxon>
        <taxon>Sphingobacteriales</taxon>
        <taxon>Sphingobacteriaceae</taxon>
        <taxon>Daejeonella</taxon>
    </lineage>
</organism>
<keyword evidence="5 8" id="KW-0812">Transmembrane</keyword>
<dbReference type="InterPro" id="IPR045861">
    <property type="entry name" value="CorA_cytoplasmic_dom"/>
</dbReference>
<accession>A0A1G9W4K4</accession>
<evidence type="ECO:0000256" key="7">
    <source>
        <dbReference type="ARBA" id="ARBA00023136"/>
    </source>
</evidence>
<keyword evidence="4 8" id="KW-1003">Cell membrane</keyword>
<dbReference type="InterPro" id="IPR045863">
    <property type="entry name" value="CorA_TM1_TM2"/>
</dbReference>
<keyword evidence="6 8" id="KW-1133">Transmembrane helix</keyword>
<dbReference type="InterPro" id="IPR004488">
    <property type="entry name" value="Mg/Co-transport_prot_CorA"/>
</dbReference>
<protein>
    <recommendedName>
        <fullName evidence="8">Magnesium transport protein CorA</fullName>
    </recommendedName>
</protein>
<comment type="similarity">
    <text evidence="2 8">Belongs to the CorA metal ion transporter (MIT) (TC 1.A.35) family.</text>
</comment>
<evidence type="ECO:0000256" key="2">
    <source>
        <dbReference type="ARBA" id="ARBA00009765"/>
    </source>
</evidence>
<dbReference type="EMBL" id="FNHH01000023">
    <property type="protein sequence ID" value="SDM78995.1"/>
    <property type="molecule type" value="Genomic_DNA"/>
</dbReference>
<keyword evidence="7 8" id="KW-0472">Membrane</keyword>
<evidence type="ECO:0000256" key="6">
    <source>
        <dbReference type="ARBA" id="ARBA00022989"/>
    </source>
</evidence>
<dbReference type="GO" id="GO:0005886">
    <property type="term" value="C:plasma membrane"/>
    <property type="evidence" value="ECO:0007669"/>
    <property type="project" value="UniProtKB-SubCell"/>
</dbReference>
<evidence type="ECO:0000256" key="1">
    <source>
        <dbReference type="ARBA" id="ARBA00004651"/>
    </source>
</evidence>
<evidence type="ECO:0000256" key="5">
    <source>
        <dbReference type="ARBA" id="ARBA00022692"/>
    </source>
</evidence>
<gene>
    <name evidence="8" type="primary">corA</name>
    <name evidence="9" type="ORF">SAMN05421813_12354</name>
</gene>
<evidence type="ECO:0000256" key="8">
    <source>
        <dbReference type="RuleBase" id="RU362010"/>
    </source>
</evidence>
<dbReference type="CDD" id="cd12828">
    <property type="entry name" value="TmCorA-like_1"/>
    <property type="match status" value="1"/>
</dbReference>
<keyword evidence="10" id="KW-1185">Reference proteome</keyword>
<evidence type="ECO:0000256" key="4">
    <source>
        <dbReference type="ARBA" id="ARBA00022475"/>
    </source>
</evidence>
<dbReference type="NCBIfam" id="TIGR00383">
    <property type="entry name" value="corA"/>
    <property type="match status" value="1"/>
</dbReference>
<proteinExistence type="inferred from homology"/>
<feature type="transmembrane region" description="Helical" evidence="8">
    <location>
        <begin position="301"/>
        <end position="325"/>
    </location>
</feature>
<dbReference type="AlphaFoldDB" id="A0A1G9W4K4"/>
<dbReference type="InterPro" id="IPR002523">
    <property type="entry name" value="MgTranspt_CorA/ZnTranspt_ZntB"/>
</dbReference>
<dbReference type="PANTHER" id="PTHR46494">
    <property type="entry name" value="CORA FAMILY METAL ION TRANSPORTER (EUROFUNG)"/>
    <property type="match status" value="1"/>
</dbReference>
<evidence type="ECO:0000256" key="3">
    <source>
        <dbReference type="ARBA" id="ARBA00022448"/>
    </source>
</evidence>
<dbReference type="SUPFAM" id="SSF143865">
    <property type="entry name" value="CorA soluble domain-like"/>
    <property type="match status" value="1"/>
</dbReference>